<name>A0A8J2NX32_9HEXA</name>
<dbReference type="AlphaFoldDB" id="A0A8J2NX32"/>
<evidence type="ECO:0000313" key="1">
    <source>
        <dbReference type="EMBL" id="CAG7721862.1"/>
    </source>
</evidence>
<reference evidence="1" key="1">
    <citation type="submission" date="2021-06" db="EMBL/GenBank/DDBJ databases">
        <authorList>
            <person name="Hodson N. C."/>
            <person name="Mongue J. A."/>
            <person name="Jaron S. K."/>
        </authorList>
    </citation>
    <scope>NUCLEOTIDE SEQUENCE</scope>
</reference>
<accession>A0A8J2NX32</accession>
<evidence type="ECO:0000313" key="2">
    <source>
        <dbReference type="Proteomes" id="UP000708208"/>
    </source>
</evidence>
<proteinExistence type="predicted"/>
<gene>
    <name evidence="1" type="ORF">AFUS01_LOCUS11049</name>
</gene>
<dbReference type="Proteomes" id="UP000708208">
    <property type="component" value="Unassembled WGS sequence"/>
</dbReference>
<dbReference type="EMBL" id="CAJVCH010083738">
    <property type="protein sequence ID" value="CAG7721862.1"/>
    <property type="molecule type" value="Genomic_DNA"/>
</dbReference>
<feature type="non-terminal residue" evidence="1">
    <location>
        <position position="1"/>
    </location>
</feature>
<keyword evidence="2" id="KW-1185">Reference proteome</keyword>
<protein>
    <submittedName>
        <fullName evidence="1">Uncharacterized protein</fullName>
    </submittedName>
</protein>
<organism evidence="1 2">
    <name type="scientific">Allacma fusca</name>
    <dbReference type="NCBI Taxonomy" id="39272"/>
    <lineage>
        <taxon>Eukaryota</taxon>
        <taxon>Metazoa</taxon>
        <taxon>Ecdysozoa</taxon>
        <taxon>Arthropoda</taxon>
        <taxon>Hexapoda</taxon>
        <taxon>Collembola</taxon>
        <taxon>Symphypleona</taxon>
        <taxon>Sminthuridae</taxon>
        <taxon>Allacma</taxon>
    </lineage>
</organism>
<comment type="caution">
    <text evidence="1">The sequence shown here is derived from an EMBL/GenBank/DDBJ whole genome shotgun (WGS) entry which is preliminary data.</text>
</comment>
<sequence>MGGIHADSSYCTTHEDLPTALCIPELVQKILQYIIDDPDECWSGRDAERYKISPSWEDTCTEILTSKNQFFIDPYHENDSYLLEYLDQIHWNYRSFISCLMHPRMSRTVINKIGFQLRDLELRIGKYGTVSDFEDLLQSLSRNCRKLQSFRILFQDKSIIPTGMFSSYQSCKLPIQNLIADDINNAKQLKFVQRIVETSPNLLRIKLTSEEIKVVTGILRTIINSPQTMKTLKELHLPKPFLESRNPLLLNYFMYNSWRLSSLQVSFGESILLKHIHLLLNSFKETLRSLEITFEDCFLEPLEYEIEDSRIQDYLIVPMSLNKLQRLVISHVPSKALALVNALLLPNLSHFEFLAGECECNGNQSFQDVWDWAETPVVNLCLEELRLTYVNDVTIFNPIVSSNPWSNLKNLELSTESAEIVRAVFQNLANLERFQLFIVEGQQESWMNVFTGKRKAPVGLGVRFDKASIRSLNKLKWLKISGSPYSQLIFKDIFISHGLLHLKELQCVKLQNTD</sequence>